<organism evidence="1 2">
    <name type="scientific">Gimesia fumaroli</name>
    <dbReference type="NCBI Taxonomy" id="2527976"/>
    <lineage>
        <taxon>Bacteria</taxon>
        <taxon>Pseudomonadati</taxon>
        <taxon>Planctomycetota</taxon>
        <taxon>Planctomycetia</taxon>
        <taxon>Planctomycetales</taxon>
        <taxon>Planctomycetaceae</taxon>
        <taxon>Gimesia</taxon>
    </lineage>
</organism>
<dbReference type="EMBL" id="CP037452">
    <property type="protein sequence ID" value="QDV53704.1"/>
    <property type="molecule type" value="Genomic_DNA"/>
</dbReference>
<sequence length="313" mass="33067">MANVYHGLAELLMLNNENLADIEVSDIVNGAPFLAALEATEASNGTNHSYLKQTGAPVVGFRSPNTGTENSISTDTEVEIALKILAASWGVDQAIAKKNKKGGVDGFISRESMRHIAEALFEAEKQFIYGTDNKADGFEGLVDASTIGSLAGEMVVNAGGSNDSSQTSVFLVRTTSDLRNVTVVGGNGGNIEIGETVLQKADDGTGKFYPELWTPIEGWLGLQIGSKYSVGRIVNLETGGNHLNDDLIYQARSMFPAGRKPNLLVMNGTSLEELRKSRTATNATGAPAPTPETAAGMTIVETDAIVDTEELVA</sequence>
<gene>
    <name evidence="1" type="ORF">Enr17x_57850</name>
</gene>
<evidence type="ECO:0000313" key="1">
    <source>
        <dbReference type="EMBL" id="QDV53704.1"/>
    </source>
</evidence>
<evidence type="ECO:0000313" key="2">
    <source>
        <dbReference type="Proteomes" id="UP000318313"/>
    </source>
</evidence>
<dbReference type="NCBIfam" id="NF045672">
    <property type="entry name" value="MCP_gp7_epsi_15"/>
    <property type="match status" value="1"/>
</dbReference>
<reference evidence="1 2" key="1">
    <citation type="submission" date="2019-03" db="EMBL/GenBank/DDBJ databases">
        <title>Deep-cultivation of Planctomycetes and their phenomic and genomic characterization uncovers novel biology.</title>
        <authorList>
            <person name="Wiegand S."/>
            <person name="Jogler M."/>
            <person name="Boedeker C."/>
            <person name="Pinto D."/>
            <person name="Vollmers J."/>
            <person name="Rivas-Marin E."/>
            <person name="Kohn T."/>
            <person name="Peeters S.H."/>
            <person name="Heuer A."/>
            <person name="Rast P."/>
            <person name="Oberbeckmann S."/>
            <person name="Bunk B."/>
            <person name="Jeske O."/>
            <person name="Meyerdierks A."/>
            <person name="Storesund J.E."/>
            <person name="Kallscheuer N."/>
            <person name="Luecker S."/>
            <person name="Lage O.M."/>
            <person name="Pohl T."/>
            <person name="Merkel B.J."/>
            <person name="Hornburger P."/>
            <person name="Mueller R.-W."/>
            <person name="Bruemmer F."/>
            <person name="Labrenz M."/>
            <person name="Spormann A.M."/>
            <person name="Op den Camp H."/>
            <person name="Overmann J."/>
            <person name="Amann R."/>
            <person name="Jetten M.S.M."/>
            <person name="Mascher T."/>
            <person name="Medema M.H."/>
            <person name="Devos D.P."/>
            <person name="Kaster A.-K."/>
            <person name="Ovreas L."/>
            <person name="Rohde M."/>
            <person name="Galperin M.Y."/>
            <person name="Jogler C."/>
        </authorList>
    </citation>
    <scope>NUCLEOTIDE SEQUENCE [LARGE SCALE GENOMIC DNA]</scope>
    <source>
        <strain evidence="1 2">Enr17</strain>
    </source>
</reference>
<name>A0A518IKU9_9PLAN</name>
<dbReference type="KEGG" id="gfm:Enr17x_57850"/>
<dbReference type="RefSeq" id="WP_145313405.1">
    <property type="nucleotide sequence ID" value="NZ_CP037452.1"/>
</dbReference>
<dbReference type="Pfam" id="PF20911">
    <property type="entry name" value="GP7"/>
    <property type="match status" value="1"/>
</dbReference>
<dbReference type="SUPFAM" id="SSF56563">
    <property type="entry name" value="Major capsid protein gp5"/>
    <property type="match status" value="1"/>
</dbReference>
<dbReference type="InterPro" id="IPR048813">
    <property type="entry name" value="GP7-like"/>
</dbReference>
<accession>A0A518IKU9</accession>
<dbReference type="Proteomes" id="UP000318313">
    <property type="component" value="Chromosome"/>
</dbReference>
<protein>
    <recommendedName>
        <fullName evidence="3">Phage capsid family protein</fullName>
    </recommendedName>
</protein>
<proteinExistence type="predicted"/>
<dbReference type="AlphaFoldDB" id="A0A518IKU9"/>
<dbReference type="OrthoDB" id="210243at2"/>
<evidence type="ECO:0008006" key="3">
    <source>
        <dbReference type="Google" id="ProtNLM"/>
    </source>
</evidence>
<keyword evidence="2" id="KW-1185">Reference proteome</keyword>